<accession>A0AAN9FNJ4</accession>
<organism evidence="1 2">
    <name type="scientific">Clitoria ternatea</name>
    <name type="common">Butterfly pea</name>
    <dbReference type="NCBI Taxonomy" id="43366"/>
    <lineage>
        <taxon>Eukaryota</taxon>
        <taxon>Viridiplantae</taxon>
        <taxon>Streptophyta</taxon>
        <taxon>Embryophyta</taxon>
        <taxon>Tracheophyta</taxon>
        <taxon>Spermatophyta</taxon>
        <taxon>Magnoliopsida</taxon>
        <taxon>eudicotyledons</taxon>
        <taxon>Gunneridae</taxon>
        <taxon>Pentapetalae</taxon>
        <taxon>rosids</taxon>
        <taxon>fabids</taxon>
        <taxon>Fabales</taxon>
        <taxon>Fabaceae</taxon>
        <taxon>Papilionoideae</taxon>
        <taxon>50 kb inversion clade</taxon>
        <taxon>NPAAA clade</taxon>
        <taxon>indigoferoid/millettioid clade</taxon>
        <taxon>Phaseoleae</taxon>
        <taxon>Clitoria</taxon>
    </lineage>
</organism>
<comment type="caution">
    <text evidence="1">The sequence shown here is derived from an EMBL/GenBank/DDBJ whole genome shotgun (WGS) entry which is preliminary data.</text>
</comment>
<gene>
    <name evidence="1" type="ORF">RJT34_24700</name>
</gene>
<evidence type="ECO:0000313" key="1">
    <source>
        <dbReference type="EMBL" id="KAK7279644.1"/>
    </source>
</evidence>
<reference evidence="1 2" key="1">
    <citation type="submission" date="2024-01" db="EMBL/GenBank/DDBJ databases">
        <title>The genomes of 5 underutilized Papilionoideae crops provide insights into root nodulation and disease resistance.</title>
        <authorList>
            <person name="Yuan L."/>
        </authorList>
    </citation>
    <scope>NUCLEOTIDE SEQUENCE [LARGE SCALE GENOMIC DNA]</scope>
    <source>
        <strain evidence="1">LY-2023</strain>
        <tissue evidence="1">Leaf</tissue>
    </source>
</reference>
<sequence length="66" mass="7689">MVNSLHFVQEVIRVIKMKINILVSGNLNTQMQEVDTINVPLQGPILGRRYSLLRMKLKLWLLGYHD</sequence>
<protein>
    <submittedName>
        <fullName evidence="1">Uncharacterized protein</fullName>
    </submittedName>
</protein>
<proteinExistence type="predicted"/>
<dbReference type="EMBL" id="JAYKXN010000006">
    <property type="protein sequence ID" value="KAK7279644.1"/>
    <property type="molecule type" value="Genomic_DNA"/>
</dbReference>
<keyword evidence="2" id="KW-1185">Reference proteome</keyword>
<dbReference type="AlphaFoldDB" id="A0AAN9FNJ4"/>
<evidence type="ECO:0000313" key="2">
    <source>
        <dbReference type="Proteomes" id="UP001359559"/>
    </source>
</evidence>
<name>A0AAN9FNJ4_CLITE</name>
<dbReference type="Proteomes" id="UP001359559">
    <property type="component" value="Unassembled WGS sequence"/>
</dbReference>